<dbReference type="InterPro" id="IPR051553">
    <property type="entry name" value="Ran_GTPase-activating"/>
</dbReference>
<dbReference type="PANTHER" id="PTHR45982:SF1">
    <property type="entry name" value="REGULATOR OF CHROMOSOME CONDENSATION"/>
    <property type="match status" value="1"/>
</dbReference>
<sequence length="321" mass="34302">MSAPHNGSLERFTIFCAGLNAHSQLQKDTTDDVHRFTPVELPSDEPGEADMLFPGWSNTVFQNGIRVWSQGFQNLETTISNESDKDGGHPHTAFGNHEGLLGLLSPSGDLSVVSPAPESAPSTLKLITTDASPAIRHIALAGTDRIAVTFRQAPNGRLCHVAEFANLEKFLAWYRDPSNADSYPDKHHMLAGRPKQLLANMSSLLLLMEGGEVYTWGDARYQSLGRSVVGEGATEADRPGIVEALGGLRIAKLATGGWLSAALSEDHALYLWGAASEPGCEGSIKCLREAGAGEVALVELPLPRRMAGFMSWAPIAMASSG</sequence>
<accession>A0AAN6R0H7</accession>
<dbReference type="InterPro" id="IPR000408">
    <property type="entry name" value="Reg_chr_condens"/>
</dbReference>
<evidence type="ECO:0000313" key="2">
    <source>
        <dbReference type="EMBL" id="KAK1013292.1"/>
    </source>
</evidence>
<dbReference type="SUPFAM" id="SSF50985">
    <property type="entry name" value="RCC1/BLIP-II"/>
    <property type="match status" value="1"/>
</dbReference>
<dbReference type="InterPro" id="IPR009091">
    <property type="entry name" value="RCC1/BLIP-II"/>
</dbReference>
<organism evidence="2 3">
    <name type="scientific">Friedmanniomyces endolithicus</name>
    <dbReference type="NCBI Taxonomy" id="329885"/>
    <lineage>
        <taxon>Eukaryota</taxon>
        <taxon>Fungi</taxon>
        <taxon>Dikarya</taxon>
        <taxon>Ascomycota</taxon>
        <taxon>Pezizomycotina</taxon>
        <taxon>Dothideomycetes</taxon>
        <taxon>Dothideomycetidae</taxon>
        <taxon>Mycosphaerellales</taxon>
        <taxon>Teratosphaeriaceae</taxon>
        <taxon>Friedmanniomyces</taxon>
    </lineage>
</organism>
<feature type="repeat" description="RCC1" evidence="1">
    <location>
        <begin position="211"/>
        <end position="266"/>
    </location>
</feature>
<evidence type="ECO:0008006" key="4">
    <source>
        <dbReference type="Google" id="ProtNLM"/>
    </source>
</evidence>
<reference evidence="2" key="1">
    <citation type="submission" date="2023-06" db="EMBL/GenBank/DDBJ databases">
        <title>Black Yeasts Isolated from many extreme environments.</title>
        <authorList>
            <person name="Coleine C."/>
            <person name="Stajich J.E."/>
            <person name="Selbmann L."/>
        </authorList>
    </citation>
    <scope>NUCLEOTIDE SEQUENCE</scope>
    <source>
        <strain evidence="2">CCFEE 5200</strain>
    </source>
</reference>
<protein>
    <recommendedName>
        <fullName evidence="4">RCC1/BLIP-II</fullName>
    </recommendedName>
</protein>
<name>A0AAN6R0H7_9PEZI</name>
<dbReference type="PROSITE" id="PS50012">
    <property type="entry name" value="RCC1_3"/>
    <property type="match status" value="1"/>
</dbReference>
<proteinExistence type="predicted"/>
<comment type="caution">
    <text evidence="2">The sequence shown here is derived from an EMBL/GenBank/DDBJ whole genome shotgun (WGS) entry which is preliminary data.</text>
</comment>
<dbReference type="AlphaFoldDB" id="A0AAN6R0H7"/>
<dbReference type="Pfam" id="PF00415">
    <property type="entry name" value="RCC1"/>
    <property type="match status" value="1"/>
</dbReference>
<dbReference type="EMBL" id="JAUJLE010000006">
    <property type="protein sequence ID" value="KAK1013292.1"/>
    <property type="molecule type" value="Genomic_DNA"/>
</dbReference>
<keyword evidence="3" id="KW-1185">Reference proteome</keyword>
<evidence type="ECO:0000313" key="3">
    <source>
        <dbReference type="Proteomes" id="UP001175353"/>
    </source>
</evidence>
<gene>
    <name evidence="2" type="ORF">LTR91_001604</name>
</gene>
<dbReference type="PANTHER" id="PTHR45982">
    <property type="entry name" value="REGULATOR OF CHROMOSOME CONDENSATION"/>
    <property type="match status" value="1"/>
</dbReference>
<dbReference type="Proteomes" id="UP001175353">
    <property type="component" value="Unassembled WGS sequence"/>
</dbReference>
<evidence type="ECO:0000256" key="1">
    <source>
        <dbReference type="PROSITE-ProRule" id="PRU00235"/>
    </source>
</evidence>
<dbReference type="Gene3D" id="2.130.10.30">
    <property type="entry name" value="Regulator of chromosome condensation 1/beta-lactamase-inhibitor protein II"/>
    <property type="match status" value="1"/>
</dbReference>